<dbReference type="PANTHER" id="PTHR23028">
    <property type="entry name" value="ACETYLTRANSFERASE"/>
    <property type="match status" value="1"/>
</dbReference>
<dbReference type="InterPro" id="IPR050879">
    <property type="entry name" value="Acyltransferase_3"/>
</dbReference>
<feature type="domain" description="Acyltransferase 3" evidence="2">
    <location>
        <begin position="7"/>
        <end position="336"/>
    </location>
</feature>
<feature type="transmembrane region" description="Helical" evidence="1">
    <location>
        <begin position="216"/>
        <end position="236"/>
    </location>
</feature>
<keyword evidence="1" id="KW-1133">Transmembrane helix</keyword>
<feature type="transmembrane region" description="Helical" evidence="1">
    <location>
        <begin position="319"/>
        <end position="340"/>
    </location>
</feature>
<protein>
    <submittedName>
        <fullName evidence="3">Acyltransferase family protein</fullName>
        <ecNumber evidence="3">2.3.-.-</ecNumber>
    </submittedName>
</protein>
<keyword evidence="1" id="KW-0472">Membrane</keyword>
<evidence type="ECO:0000313" key="3">
    <source>
        <dbReference type="EMBL" id="MFC3194850.1"/>
    </source>
</evidence>
<reference evidence="4" key="1">
    <citation type="journal article" date="2019" name="Int. J. Syst. Evol. Microbiol.">
        <title>The Global Catalogue of Microorganisms (GCM) 10K type strain sequencing project: providing services to taxonomists for standard genome sequencing and annotation.</title>
        <authorList>
            <consortium name="The Broad Institute Genomics Platform"/>
            <consortium name="The Broad Institute Genome Sequencing Center for Infectious Disease"/>
            <person name="Wu L."/>
            <person name="Ma J."/>
        </authorList>
    </citation>
    <scope>NUCLEOTIDE SEQUENCE [LARGE SCALE GENOMIC DNA]</scope>
    <source>
        <strain evidence="4">KCTC 42953</strain>
    </source>
</reference>
<feature type="transmembrane region" description="Helical" evidence="1">
    <location>
        <begin position="86"/>
        <end position="108"/>
    </location>
</feature>
<dbReference type="RefSeq" id="WP_077410893.1">
    <property type="nucleotide sequence ID" value="NZ_JBHRTS010000005.1"/>
</dbReference>
<dbReference type="EMBL" id="JBHRTS010000005">
    <property type="protein sequence ID" value="MFC3194850.1"/>
    <property type="molecule type" value="Genomic_DNA"/>
</dbReference>
<feature type="transmembrane region" description="Helical" evidence="1">
    <location>
        <begin position="158"/>
        <end position="175"/>
    </location>
</feature>
<organism evidence="3 4">
    <name type="scientific">Marinicella sediminis</name>
    <dbReference type="NCBI Taxonomy" id="1792834"/>
    <lineage>
        <taxon>Bacteria</taxon>
        <taxon>Pseudomonadati</taxon>
        <taxon>Pseudomonadota</taxon>
        <taxon>Gammaproteobacteria</taxon>
        <taxon>Lysobacterales</taxon>
        <taxon>Marinicellaceae</taxon>
        <taxon>Marinicella</taxon>
    </lineage>
</organism>
<keyword evidence="4" id="KW-1185">Reference proteome</keyword>
<keyword evidence="3" id="KW-0808">Transferase</keyword>
<gene>
    <name evidence="3" type="ORF">ACFODZ_11425</name>
</gene>
<feature type="transmembrane region" description="Helical" evidence="1">
    <location>
        <begin position="128"/>
        <end position="151"/>
    </location>
</feature>
<dbReference type="Proteomes" id="UP001595533">
    <property type="component" value="Unassembled WGS sequence"/>
</dbReference>
<accession>A0ABV7J9N4</accession>
<feature type="transmembrane region" description="Helical" evidence="1">
    <location>
        <begin position="187"/>
        <end position="209"/>
    </location>
</feature>
<evidence type="ECO:0000259" key="2">
    <source>
        <dbReference type="Pfam" id="PF01757"/>
    </source>
</evidence>
<dbReference type="Pfam" id="PF01757">
    <property type="entry name" value="Acyl_transf_3"/>
    <property type="match status" value="1"/>
</dbReference>
<dbReference type="EC" id="2.3.-.-" evidence="3"/>
<keyword evidence="3" id="KW-0012">Acyltransferase</keyword>
<dbReference type="GO" id="GO:0016746">
    <property type="term" value="F:acyltransferase activity"/>
    <property type="evidence" value="ECO:0007669"/>
    <property type="project" value="UniProtKB-KW"/>
</dbReference>
<comment type="caution">
    <text evidence="3">The sequence shown here is derived from an EMBL/GenBank/DDBJ whole genome shotgun (WGS) entry which is preliminary data.</text>
</comment>
<proteinExistence type="predicted"/>
<evidence type="ECO:0000256" key="1">
    <source>
        <dbReference type="SAM" id="Phobius"/>
    </source>
</evidence>
<name>A0ABV7J9N4_9GAMM</name>
<feature type="transmembrane region" description="Helical" evidence="1">
    <location>
        <begin position="44"/>
        <end position="65"/>
    </location>
</feature>
<dbReference type="InterPro" id="IPR002656">
    <property type="entry name" value="Acyl_transf_3_dom"/>
</dbReference>
<keyword evidence="1" id="KW-0812">Transmembrane</keyword>
<sequence>MMPTLINIQFLRAMAAIAVLLFHFSLQYNSISGSLDNPLMHAAYWLGYAGVDFFFVISGYIMWITTRQQHHTRPVLDFAFKRATRIYFGYWPYFALAVLIVSLYPALLNDNVNVWGSFWLTEPTTANLLIQVAWTLQYELYFYLLFAAILLLPVRHKLTAILIMMLLITGFHGWQAMSPSATTPPNFWDFAFSPYCLEFFAGCLIGHFFAHRRLNLLTPLIGGLGLLVAAVVLQQSVLETSLIDHQLVIPRVLIFGTAAVCLTMTLIELELRGRQLLPKLSLLLGGASYSIYLSHTLVIALVFALGWQQWLKSNSEYPLLWLFLIMLLTIGYSTLHYRWIEQPLMRLARWLKIRLLGS</sequence>
<feature type="transmembrane region" description="Helical" evidence="1">
    <location>
        <begin position="281"/>
        <end position="307"/>
    </location>
</feature>
<evidence type="ECO:0000313" key="4">
    <source>
        <dbReference type="Proteomes" id="UP001595533"/>
    </source>
</evidence>
<dbReference type="PANTHER" id="PTHR23028:SF131">
    <property type="entry name" value="BLR2367 PROTEIN"/>
    <property type="match status" value="1"/>
</dbReference>
<feature type="transmembrane region" description="Helical" evidence="1">
    <location>
        <begin position="248"/>
        <end position="269"/>
    </location>
</feature>